<dbReference type="Proteomes" id="UP000832011">
    <property type="component" value="Chromosome"/>
</dbReference>
<dbReference type="EMBL" id="CP091511">
    <property type="protein sequence ID" value="UOO91059.1"/>
    <property type="molecule type" value="Genomic_DNA"/>
</dbReference>
<dbReference type="PANTHER" id="PTHR33337:SF40">
    <property type="entry name" value="CENP-V_GFA DOMAIN-CONTAINING PROTEIN-RELATED"/>
    <property type="match status" value="1"/>
</dbReference>
<dbReference type="InterPro" id="IPR006913">
    <property type="entry name" value="CENP-V/GFA"/>
</dbReference>
<comment type="similarity">
    <text evidence="1">Belongs to the Gfa family.</text>
</comment>
<evidence type="ECO:0000313" key="7">
    <source>
        <dbReference type="Proteomes" id="UP000832011"/>
    </source>
</evidence>
<protein>
    <submittedName>
        <fullName evidence="6">GFA family protein</fullName>
    </submittedName>
</protein>
<dbReference type="Pfam" id="PF04828">
    <property type="entry name" value="GFA"/>
    <property type="match status" value="1"/>
</dbReference>
<keyword evidence="4" id="KW-0456">Lyase</keyword>
<keyword evidence="7" id="KW-1185">Reference proteome</keyword>
<keyword evidence="3" id="KW-0862">Zinc</keyword>
<keyword evidence="2" id="KW-0479">Metal-binding</keyword>
<organism evidence="6 7">
    <name type="scientific">Vitreoscilla massiliensis</name>
    <dbReference type="NCBI Taxonomy" id="1689272"/>
    <lineage>
        <taxon>Bacteria</taxon>
        <taxon>Pseudomonadati</taxon>
        <taxon>Pseudomonadota</taxon>
        <taxon>Betaproteobacteria</taxon>
        <taxon>Neisseriales</taxon>
        <taxon>Neisseriaceae</taxon>
        <taxon>Vitreoscilla</taxon>
    </lineage>
</organism>
<dbReference type="RefSeq" id="WP_058305171.1">
    <property type="nucleotide sequence ID" value="NZ_CABKVG010000006.1"/>
</dbReference>
<sequence length="170" mass="18940">MGDIQPKTHYCTEEELAPLVGGHVLHASCLCGRNCVRLHLPSLAVPYYQCHCSLCRKQSGTDSNMATLLLHTQVQWLNEHSKAYRKDSGFYVQFCDDCGTALPNRIVSSDYVWLPLGIVDGDFTGRLQVQVCWDSKWPWTAESPMASCCWQGLPGSVDALYQGLWGTALL</sequence>
<gene>
    <name evidence="6" type="ORF">LVJ82_08860</name>
</gene>
<accession>A0ABY4E5K6</accession>
<dbReference type="PROSITE" id="PS51891">
    <property type="entry name" value="CENP_V_GFA"/>
    <property type="match status" value="1"/>
</dbReference>
<name>A0ABY4E5K6_9NEIS</name>
<dbReference type="SUPFAM" id="SSF51316">
    <property type="entry name" value="Mss4-like"/>
    <property type="match status" value="1"/>
</dbReference>
<evidence type="ECO:0000259" key="5">
    <source>
        <dbReference type="PROSITE" id="PS51891"/>
    </source>
</evidence>
<dbReference type="Gene3D" id="3.90.1590.10">
    <property type="entry name" value="glutathione-dependent formaldehyde- activating enzyme (gfa)"/>
    <property type="match status" value="1"/>
</dbReference>
<evidence type="ECO:0000256" key="2">
    <source>
        <dbReference type="ARBA" id="ARBA00022723"/>
    </source>
</evidence>
<dbReference type="InterPro" id="IPR011057">
    <property type="entry name" value="Mss4-like_sf"/>
</dbReference>
<proteinExistence type="inferred from homology"/>
<dbReference type="PANTHER" id="PTHR33337">
    <property type="entry name" value="GFA DOMAIN-CONTAINING PROTEIN"/>
    <property type="match status" value="1"/>
</dbReference>
<evidence type="ECO:0000256" key="4">
    <source>
        <dbReference type="ARBA" id="ARBA00023239"/>
    </source>
</evidence>
<evidence type="ECO:0000313" key="6">
    <source>
        <dbReference type="EMBL" id="UOO91059.1"/>
    </source>
</evidence>
<reference evidence="6 7" key="1">
    <citation type="journal article" date="2022" name="Res Sq">
        <title>Evolution of multicellular longitudinally dividing oral cavity symbionts (Neisseriaceae).</title>
        <authorList>
            <person name="Nyongesa S."/>
            <person name="Weber P."/>
            <person name="Bernet E."/>
            <person name="Pullido F."/>
            <person name="Nieckarz M."/>
            <person name="Delaby M."/>
            <person name="Nieves C."/>
            <person name="Viehboeck T."/>
            <person name="Krause N."/>
            <person name="Rivera-Millot A."/>
            <person name="Nakamura A."/>
            <person name="Vischer N."/>
            <person name="VanNieuwenhze M."/>
            <person name="Brun Y."/>
            <person name="Cava F."/>
            <person name="Bulgheresi S."/>
            <person name="Veyrier F."/>
        </authorList>
    </citation>
    <scope>NUCLEOTIDE SEQUENCE [LARGE SCALE GENOMIC DNA]</scope>
    <source>
        <strain evidence="6 7">SN4</strain>
    </source>
</reference>
<feature type="domain" description="CENP-V/GFA" evidence="5">
    <location>
        <begin position="25"/>
        <end position="134"/>
    </location>
</feature>
<evidence type="ECO:0000256" key="1">
    <source>
        <dbReference type="ARBA" id="ARBA00005495"/>
    </source>
</evidence>
<evidence type="ECO:0000256" key="3">
    <source>
        <dbReference type="ARBA" id="ARBA00022833"/>
    </source>
</evidence>